<evidence type="ECO:0000313" key="1">
    <source>
        <dbReference type="EMBL" id="MBK1725874.1"/>
    </source>
</evidence>
<sequence length="189" mass="21334">MRPKDAPDAERIGYSRALGGYLRGSWQSRAGAFAYGEYLGVDGCVGNCLSSRSAEGTHAGLERYAFGLGWHWQDLRGIDLYVTAAREQRTVELCRDKGTAEQEGCREEVRQWTSLGVGAQYPLTERWRLGVRYEHFLGVEPVDDRLLRLGDGRATLTASKRLLESGTYGVLAYEEARNRHLRLGLRFRF</sequence>
<evidence type="ECO:0000313" key="2">
    <source>
        <dbReference type="Proteomes" id="UP000738126"/>
    </source>
</evidence>
<dbReference type="EMBL" id="NRSH01000013">
    <property type="protein sequence ID" value="MBK1725874.1"/>
    <property type="molecule type" value="Genomic_DNA"/>
</dbReference>
<gene>
    <name evidence="1" type="ORF">CKO13_02335</name>
</gene>
<name>A0ABS1E6F1_9GAMM</name>
<comment type="caution">
    <text evidence="1">The sequence shown here is derived from an EMBL/GenBank/DDBJ whole genome shotgun (WGS) entry which is preliminary data.</text>
</comment>
<organism evidence="1 2">
    <name type="scientific">Halorhodospira neutriphila</name>
    <dbReference type="NCBI Taxonomy" id="168379"/>
    <lineage>
        <taxon>Bacteria</taxon>
        <taxon>Pseudomonadati</taxon>
        <taxon>Pseudomonadota</taxon>
        <taxon>Gammaproteobacteria</taxon>
        <taxon>Chromatiales</taxon>
        <taxon>Ectothiorhodospiraceae</taxon>
        <taxon>Halorhodospira</taxon>
    </lineage>
</organism>
<dbReference type="Proteomes" id="UP000738126">
    <property type="component" value="Unassembled WGS sequence"/>
</dbReference>
<keyword evidence="2" id="KW-1185">Reference proteome</keyword>
<accession>A0ABS1E6F1</accession>
<protein>
    <recommendedName>
        <fullName evidence="3">Outer membrane protein beta-barrel domain-containing protein</fullName>
    </recommendedName>
</protein>
<proteinExistence type="predicted"/>
<reference evidence="1 2" key="1">
    <citation type="journal article" date="2020" name="Microorganisms">
        <title>Osmotic Adaptation and Compatible Solute Biosynthesis of Phototrophic Bacteria as Revealed from Genome Analyses.</title>
        <authorList>
            <person name="Imhoff J.F."/>
            <person name="Rahn T."/>
            <person name="Kunzel S."/>
            <person name="Keller A."/>
            <person name="Neulinger S.C."/>
        </authorList>
    </citation>
    <scope>NUCLEOTIDE SEQUENCE [LARGE SCALE GENOMIC DNA]</scope>
    <source>
        <strain evidence="1 2">DSM 15116</strain>
    </source>
</reference>
<evidence type="ECO:0008006" key="3">
    <source>
        <dbReference type="Google" id="ProtNLM"/>
    </source>
</evidence>